<sequence>MVTFRGTTAKMLTASVSAVAMLSMAVAPAQANSLDDEIQDRYTSQSGSGMVFEKVSHPKNGLQQPDGIVDYTGKGHITEDDQSQGDRGQSYPYAVESYGDWVYIGTMYGGIGFAQWILEDAVKQGMNLQEFHELINVMYQGHMYEGEPDGVDAGGMLVKFNIKTGEKKILMSQFAGIDGGNGVIPTFRNAFRYGDKLYFEGMVMDTHNKDLTPEEIKHAIERQDGFPCIYEVDPTNDDKLTCVHNSVDIDGFRKLMDQNIFTSTRAIAPFKNAVIAGDVTVDENGKGTTQLLATANPSDPNSYHVIATMEDFDNMPAINRDDSQGGSGIMQVTEYNGKLYVAMVTGNLATRNKKTGLMRPFAIYVGENNGDPTQKDDWTWRPLVGDKKLGAKYTFGIDPERIASGTCTLQVYNNHLYIAEYNDWPMPYRYMLKAHDMRGVANDIDQAINLYRMDDNENIEMVVGDPTKMFPKGGISGVGSGYGDHMNLYTWQTTVHEGRMYIATYDASTFMENMVGGFNGDWSHMTQQEWVTTTESFVKLIYMLLHHKDAQGNEPQLSAEDEQAFSTLKTKVLHLQQNRADLNNELFMQQIDNALDQLDAHKHLPRVVKNIIKVMKEFRSPANKKALNTMIPHFKQAKRGFGLYELEEHNDGKVTVQTVSDDGFGDPFNYGLRTFCETDDYFFIGTANGLYGTQIWRAKNNTHRLG</sequence>
<feature type="region of interest" description="Disordered" evidence="1">
    <location>
        <begin position="56"/>
        <end position="89"/>
    </location>
</feature>
<proteinExistence type="predicted"/>
<evidence type="ECO:0000313" key="4">
    <source>
        <dbReference type="Proteomes" id="UP000287609"/>
    </source>
</evidence>
<feature type="chain" id="PRO_5019201523" evidence="2">
    <location>
        <begin position="32"/>
        <end position="706"/>
    </location>
</feature>
<dbReference type="Proteomes" id="UP000287609">
    <property type="component" value="Unassembled WGS sequence"/>
</dbReference>
<reference evidence="3 4" key="1">
    <citation type="submission" date="2018-09" db="EMBL/GenBank/DDBJ databases">
        <title>Characterization of the phylogenetic diversity of five novel species belonging to the genus Bifidobacterium.</title>
        <authorList>
            <person name="Lugli G.A."/>
            <person name="Duranti S."/>
            <person name="Milani C."/>
        </authorList>
    </citation>
    <scope>NUCLEOTIDE SEQUENCE [LARGE SCALE GENOMIC DNA]</scope>
    <source>
        <strain evidence="3 4">2036B</strain>
    </source>
</reference>
<accession>A0A430FT11</accession>
<evidence type="ECO:0000256" key="1">
    <source>
        <dbReference type="SAM" id="MobiDB-lite"/>
    </source>
</evidence>
<evidence type="ECO:0000256" key="2">
    <source>
        <dbReference type="SAM" id="SignalP"/>
    </source>
</evidence>
<keyword evidence="2" id="KW-0732">Signal</keyword>
<feature type="signal peptide" evidence="2">
    <location>
        <begin position="1"/>
        <end position="31"/>
    </location>
</feature>
<dbReference type="RefSeq" id="WP_125963122.1">
    <property type="nucleotide sequence ID" value="NZ_QXGM01000001.1"/>
</dbReference>
<dbReference type="OrthoDB" id="1746166at2"/>
<dbReference type="EMBL" id="QXGM01000001">
    <property type="protein sequence ID" value="RSX55957.1"/>
    <property type="molecule type" value="Genomic_DNA"/>
</dbReference>
<comment type="caution">
    <text evidence="3">The sequence shown here is derived from an EMBL/GenBank/DDBJ whole genome shotgun (WGS) entry which is preliminary data.</text>
</comment>
<dbReference type="AlphaFoldDB" id="A0A430FT11"/>
<keyword evidence="4" id="KW-1185">Reference proteome</keyword>
<gene>
    <name evidence="3" type="ORF">D2E26_0520</name>
</gene>
<evidence type="ECO:0000313" key="3">
    <source>
        <dbReference type="EMBL" id="RSX55957.1"/>
    </source>
</evidence>
<name>A0A430FT11_9BIFI</name>
<organism evidence="3 4">
    <name type="scientific">Bifidobacterium dolichotidis</name>
    <dbReference type="NCBI Taxonomy" id="2306976"/>
    <lineage>
        <taxon>Bacteria</taxon>
        <taxon>Bacillati</taxon>
        <taxon>Actinomycetota</taxon>
        <taxon>Actinomycetes</taxon>
        <taxon>Bifidobacteriales</taxon>
        <taxon>Bifidobacteriaceae</taxon>
        <taxon>Bifidobacterium</taxon>
    </lineage>
</organism>
<protein>
    <submittedName>
        <fullName evidence="3">Uncharacterized protein</fullName>
    </submittedName>
</protein>